<sequence length="159" mass="17769">MIDLIDDLLVSCGGGGGRPPARICGWLAADLPRPSDRPITTLQSKRRFCMKAALFIFLKYRSGKQCLTGCSIQTLSSFHLQYKNVTGSSTDYEELPRDSGTRSSKLIKPLTTTHEDKQIFIMGALGAFRFRPRSESEAQSQRHLHPRIKRKVGLASSER</sequence>
<organism evidence="2 3">
    <name type="scientific">Syncephalastrum racemosum</name>
    <name type="common">Filamentous fungus</name>
    <dbReference type="NCBI Taxonomy" id="13706"/>
    <lineage>
        <taxon>Eukaryota</taxon>
        <taxon>Fungi</taxon>
        <taxon>Fungi incertae sedis</taxon>
        <taxon>Mucoromycota</taxon>
        <taxon>Mucoromycotina</taxon>
        <taxon>Mucoromycetes</taxon>
        <taxon>Mucorales</taxon>
        <taxon>Syncephalastraceae</taxon>
        <taxon>Syncephalastrum</taxon>
    </lineage>
</organism>
<keyword evidence="3" id="KW-1185">Reference proteome</keyword>
<dbReference type="AlphaFoldDB" id="A0A1X2H987"/>
<evidence type="ECO:0000256" key="1">
    <source>
        <dbReference type="SAM" id="MobiDB-lite"/>
    </source>
</evidence>
<accession>A0A1X2H987</accession>
<protein>
    <submittedName>
        <fullName evidence="2">Uncharacterized protein</fullName>
    </submittedName>
</protein>
<dbReference type="EMBL" id="MCGN01000006">
    <property type="protein sequence ID" value="ORY95227.1"/>
    <property type="molecule type" value="Genomic_DNA"/>
</dbReference>
<feature type="region of interest" description="Disordered" evidence="1">
    <location>
        <begin position="133"/>
        <end position="159"/>
    </location>
</feature>
<dbReference type="InParanoid" id="A0A1X2H987"/>
<proteinExistence type="predicted"/>
<evidence type="ECO:0000313" key="3">
    <source>
        <dbReference type="Proteomes" id="UP000242180"/>
    </source>
</evidence>
<evidence type="ECO:0000313" key="2">
    <source>
        <dbReference type="EMBL" id="ORY95227.1"/>
    </source>
</evidence>
<dbReference type="Proteomes" id="UP000242180">
    <property type="component" value="Unassembled WGS sequence"/>
</dbReference>
<reference evidence="2 3" key="1">
    <citation type="submission" date="2016-07" db="EMBL/GenBank/DDBJ databases">
        <title>Pervasive Adenine N6-methylation of Active Genes in Fungi.</title>
        <authorList>
            <consortium name="DOE Joint Genome Institute"/>
            <person name="Mondo S.J."/>
            <person name="Dannebaum R.O."/>
            <person name="Kuo R.C."/>
            <person name="Labutti K."/>
            <person name="Haridas S."/>
            <person name="Kuo A."/>
            <person name="Salamov A."/>
            <person name="Ahrendt S.R."/>
            <person name="Lipzen A."/>
            <person name="Sullivan W."/>
            <person name="Andreopoulos W.B."/>
            <person name="Clum A."/>
            <person name="Lindquist E."/>
            <person name="Daum C."/>
            <person name="Ramamoorthy G.K."/>
            <person name="Gryganskyi A."/>
            <person name="Culley D."/>
            <person name="Magnuson J.K."/>
            <person name="James T.Y."/>
            <person name="O'Malley M.A."/>
            <person name="Stajich J.E."/>
            <person name="Spatafora J.W."/>
            <person name="Visel A."/>
            <person name="Grigoriev I.V."/>
        </authorList>
    </citation>
    <scope>NUCLEOTIDE SEQUENCE [LARGE SCALE GENOMIC DNA]</scope>
    <source>
        <strain evidence="2 3">NRRL 2496</strain>
    </source>
</reference>
<gene>
    <name evidence="2" type="ORF">BCR43DRAFT_295769</name>
</gene>
<feature type="compositionally biased region" description="Basic residues" evidence="1">
    <location>
        <begin position="142"/>
        <end position="152"/>
    </location>
</feature>
<comment type="caution">
    <text evidence="2">The sequence shown here is derived from an EMBL/GenBank/DDBJ whole genome shotgun (WGS) entry which is preliminary data.</text>
</comment>
<name>A0A1X2H987_SYNRA</name>